<dbReference type="Proteomes" id="UP001141327">
    <property type="component" value="Unassembled WGS sequence"/>
</dbReference>
<dbReference type="PROSITE" id="PS51914">
    <property type="entry name" value="MRH"/>
    <property type="match status" value="1"/>
</dbReference>
<feature type="domain" description="MRH" evidence="9">
    <location>
        <begin position="1"/>
        <end position="127"/>
    </location>
</feature>
<keyword evidence="6" id="KW-0325">Glycoprotein</keyword>
<dbReference type="SUPFAM" id="SSF50911">
    <property type="entry name" value="Mannose 6-phosphate receptor domain"/>
    <property type="match status" value="1"/>
</dbReference>
<comment type="similarity">
    <text evidence="2">Belongs to the ELAPOR family.</text>
</comment>
<evidence type="ECO:0000313" key="11">
    <source>
        <dbReference type="Proteomes" id="UP001141327"/>
    </source>
</evidence>
<dbReference type="InterPro" id="IPR044865">
    <property type="entry name" value="MRH_dom"/>
</dbReference>
<keyword evidence="5" id="KW-1015">Disulfide bond</keyword>
<evidence type="ECO:0000256" key="6">
    <source>
        <dbReference type="ARBA" id="ARBA00023180"/>
    </source>
</evidence>
<feature type="compositionally biased region" description="Basic and acidic residues" evidence="7">
    <location>
        <begin position="267"/>
        <end position="277"/>
    </location>
</feature>
<evidence type="ECO:0000256" key="1">
    <source>
        <dbReference type="ARBA" id="ARBA00004251"/>
    </source>
</evidence>
<keyword evidence="4" id="KW-0732">Signal</keyword>
<proteinExistence type="inferred from homology"/>
<comment type="subcellular location">
    <subcellularLocation>
        <location evidence="1">Cell membrane</location>
        <topology evidence="1">Single-pass type I membrane protein</topology>
    </subcellularLocation>
</comment>
<keyword evidence="11" id="KW-1185">Reference proteome</keyword>
<evidence type="ECO:0000256" key="3">
    <source>
        <dbReference type="ARBA" id="ARBA00022475"/>
    </source>
</evidence>
<feature type="region of interest" description="Disordered" evidence="7">
    <location>
        <begin position="260"/>
        <end position="304"/>
    </location>
</feature>
<name>A0ABQ8UCW2_9EUKA</name>
<dbReference type="EMBL" id="JAPMOS010000116">
    <property type="protein sequence ID" value="KAJ4455179.1"/>
    <property type="molecule type" value="Genomic_DNA"/>
</dbReference>
<organism evidence="10 11">
    <name type="scientific">Paratrimastix pyriformis</name>
    <dbReference type="NCBI Taxonomy" id="342808"/>
    <lineage>
        <taxon>Eukaryota</taxon>
        <taxon>Metamonada</taxon>
        <taxon>Preaxostyla</taxon>
        <taxon>Paratrimastigidae</taxon>
        <taxon>Paratrimastix</taxon>
    </lineage>
</organism>
<protein>
    <recommendedName>
        <fullName evidence="9">MRH domain-containing protein</fullName>
    </recommendedName>
</protein>
<dbReference type="InterPro" id="IPR039181">
    <property type="entry name" value="Elapor1/2"/>
</dbReference>
<sequence>MYGPIFDPRGHSYYLNLCSKQHANNTCFDKQGHAIPSYACQVLPEGYSVDAGDMIAVYPLQDTPREGLVVTLFHGDKCASTGQGRVSNITMRCDPQAGAGYPEAEDPVEGPTCVYHFKWNTAYACPLCLPTDIETVVGGCIDGMQSTTYTYKRPVRCYGGTALPQPSQVACTVPTAFPVWAIVTIVLCSLVLITGIAILWKHASPRHSLVALTPTTSTRSSLLVLARTPHAPQRNLTLTHRYNLLKDQNENFRLSDLTSTALQDEEEPHRAQDESSHRAGAGMPAASPELLAASDTGLARSADV</sequence>
<evidence type="ECO:0000259" key="9">
    <source>
        <dbReference type="PROSITE" id="PS51914"/>
    </source>
</evidence>
<gene>
    <name evidence="10" type="ORF">PAPYR_9911</name>
</gene>
<dbReference type="Gene3D" id="2.70.130.10">
    <property type="entry name" value="Mannose-6-phosphate receptor binding domain"/>
    <property type="match status" value="1"/>
</dbReference>
<evidence type="ECO:0000256" key="2">
    <source>
        <dbReference type="ARBA" id="ARBA00007627"/>
    </source>
</evidence>
<accession>A0ABQ8UCW2</accession>
<comment type="caution">
    <text evidence="10">The sequence shown here is derived from an EMBL/GenBank/DDBJ whole genome shotgun (WGS) entry which is preliminary data.</text>
</comment>
<evidence type="ECO:0000256" key="4">
    <source>
        <dbReference type="ARBA" id="ARBA00022729"/>
    </source>
</evidence>
<evidence type="ECO:0000256" key="7">
    <source>
        <dbReference type="SAM" id="MobiDB-lite"/>
    </source>
</evidence>
<evidence type="ECO:0000256" key="5">
    <source>
        <dbReference type="ARBA" id="ARBA00023157"/>
    </source>
</evidence>
<evidence type="ECO:0000256" key="8">
    <source>
        <dbReference type="SAM" id="Phobius"/>
    </source>
</evidence>
<dbReference type="Pfam" id="PF23089">
    <property type="entry name" value="ELAPOR1_C"/>
    <property type="match status" value="1"/>
</dbReference>
<dbReference type="InterPro" id="IPR056606">
    <property type="entry name" value="Elapor1/2_C"/>
</dbReference>
<keyword evidence="8" id="KW-0812">Transmembrane</keyword>
<reference evidence="10" key="1">
    <citation type="journal article" date="2022" name="bioRxiv">
        <title>Genomics of Preaxostyla Flagellates Illuminates Evolutionary Transitions and the Path Towards Mitochondrial Loss.</title>
        <authorList>
            <person name="Novak L.V.F."/>
            <person name="Treitli S.C."/>
            <person name="Pyrih J."/>
            <person name="Halakuc P."/>
            <person name="Pipaliya S.V."/>
            <person name="Vacek V."/>
            <person name="Brzon O."/>
            <person name="Soukal P."/>
            <person name="Eme L."/>
            <person name="Dacks J.B."/>
            <person name="Karnkowska A."/>
            <person name="Elias M."/>
            <person name="Hampl V."/>
        </authorList>
    </citation>
    <scope>NUCLEOTIDE SEQUENCE</scope>
    <source>
        <strain evidence="10">RCP-MX</strain>
    </source>
</reference>
<keyword evidence="8" id="KW-1133">Transmembrane helix</keyword>
<dbReference type="InterPro" id="IPR009011">
    <property type="entry name" value="Man6P_isomerase_rcpt-bd_dom_sf"/>
</dbReference>
<evidence type="ECO:0000313" key="10">
    <source>
        <dbReference type="EMBL" id="KAJ4455179.1"/>
    </source>
</evidence>
<dbReference type="PANTHER" id="PTHR22727:SF15">
    <property type="entry name" value="MRH DOMAIN-CONTAINING PROTEIN"/>
    <property type="match status" value="1"/>
</dbReference>
<feature type="transmembrane region" description="Helical" evidence="8">
    <location>
        <begin position="177"/>
        <end position="200"/>
    </location>
</feature>
<dbReference type="PANTHER" id="PTHR22727">
    <property type="entry name" value="PROTEIN CBG13728"/>
    <property type="match status" value="1"/>
</dbReference>
<keyword evidence="3" id="KW-1003">Cell membrane</keyword>
<keyword evidence="8" id="KW-0472">Membrane</keyword>